<feature type="transmembrane region" description="Helical" evidence="1">
    <location>
        <begin position="165"/>
        <end position="184"/>
    </location>
</feature>
<feature type="transmembrane region" description="Helical" evidence="1">
    <location>
        <begin position="190"/>
        <end position="213"/>
    </location>
</feature>
<evidence type="ECO:0000313" key="3">
    <source>
        <dbReference type="Proteomes" id="UP000218181"/>
    </source>
</evidence>
<keyword evidence="3" id="KW-1185">Reference proteome</keyword>
<dbReference type="Pfam" id="PF04854">
    <property type="entry name" value="DUF624"/>
    <property type="match status" value="1"/>
</dbReference>
<accession>A0A2A5RPS8</accession>
<comment type="caution">
    <text evidence="2">The sequence shown here is derived from an EMBL/GenBank/DDBJ whole genome shotgun (WGS) entry which is preliminary data.</text>
</comment>
<keyword evidence="1" id="KW-1133">Transmembrane helix</keyword>
<protein>
    <submittedName>
        <fullName evidence="2">Putative membrane protein</fullName>
    </submittedName>
</protein>
<gene>
    <name evidence="2" type="ORF">RT41_GL000153</name>
</gene>
<dbReference type="EMBL" id="JXJU01000001">
    <property type="protein sequence ID" value="PCS01389.1"/>
    <property type="molecule type" value="Genomic_DNA"/>
</dbReference>
<evidence type="ECO:0000313" key="2">
    <source>
        <dbReference type="EMBL" id="PCS01389.1"/>
    </source>
</evidence>
<sequence length="226" mass="25797">MIRFSGVYDLLKGRDMDKLLSIDSPVMKGLTFVVNLVLLNILFILTSLPIITVGASLCALQTSIQNILHKKDSSITKNYLRIFKANFKNSTLFYLVTIFLTGIMYLDFRLISRFPIVVKYGIGMTIILIILSLIILMSYYYAYIGRYENSIKTTLKNIGMISLQNLFQTIFLVIYNIFIIYFTFSSPASLITMIYFGTFIGFALINLGSGIIIKQVFDKIEVKKFN</sequence>
<keyword evidence="1" id="KW-0472">Membrane</keyword>
<reference evidence="2 3" key="1">
    <citation type="submission" date="2014-12" db="EMBL/GenBank/DDBJ databases">
        <title>Draft genome sequences of 10 type strains of Lactococcus.</title>
        <authorList>
            <person name="Sun Z."/>
            <person name="Zhong Z."/>
            <person name="Liu W."/>
            <person name="Zhang W."/>
            <person name="Zhang H."/>
        </authorList>
    </citation>
    <scope>NUCLEOTIDE SEQUENCE [LARGE SCALE GENOMIC DNA]</scope>
    <source>
        <strain evidence="2 3">JCM 16395</strain>
    </source>
</reference>
<dbReference type="STRING" id="1291764.GCA_001311235_00377"/>
<keyword evidence="1" id="KW-0812">Transmembrane</keyword>
<dbReference type="AlphaFoldDB" id="A0A2A5RPS8"/>
<dbReference type="InterPro" id="IPR006938">
    <property type="entry name" value="DUF624"/>
</dbReference>
<feature type="transmembrane region" description="Helical" evidence="1">
    <location>
        <begin position="120"/>
        <end position="144"/>
    </location>
</feature>
<proteinExistence type="predicted"/>
<evidence type="ECO:0000256" key="1">
    <source>
        <dbReference type="SAM" id="Phobius"/>
    </source>
</evidence>
<dbReference type="Proteomes" id="UP000218181">
    <property type="component" value="Unassembled WGS sequence"/>
</dbReference>
<feature type="transmembrane region" description="Helical" evidence="1">
    <location>
        <begin position="32"/>
        <end position="60"/>
    </location>
</feature>
<organism evidence="2 3">
    <name type="scientific">Lactococcus fujiensis JCM 16395</name>
    <dbReference type="NCBI Taxonomy" id="1291764"/>
    <lineage>
        <taxon>Bacteria</taxon>
        <taxon>Bacillati</taxon>
        <taxon>Bacillota</taxon>
        <taxon>Bacilli</taxon>
        <taxon>Lactobacillales</taxon>
        <taxon>Streptococcaceae</taxon>
        <taxon>Lactococcus</taxon>
    </lineage>
</organism>
<name>A0A2A5RPS8_9LACT</name>
<feature type="transmembrane region" description="Helical" evidence="1">
    <location>
        <begin position="91"/>
        <end position="108"/>
    </location>
</feature>